<evidence type="ECO:0000256" key="1">
    <source>
        <dbReference type="SAM" id="SignalP"/>
    </source>
</evidence>
<sequence>MKHFVIRLLVLPALLILFPLHALASETYEFDPMHTYVLWHINHFGFSIQTGKFTMVEGKLVVDDAKPQNSQVNVTIPMQNIATGIPKLDEHLASSDFFDVKKFPTASFKSTKVEVTGKNTGKVYGKLTMMGVTKPVTLDVKLLKEGMHPMKNKKSLGFKATASFKRSEFGLDKYAPALGDEVQIEIGAEANLEK</sequence>
<dbReference type="PANTHER" id="PTHR34406">
    <property type="entry name" value="PROTEIN YCEI"/>
    <property type="match status" value="1"/>
</dbReference>
<dbReference type="AlphaFoldDB" id="A0A5E4PGQ1"/>
<keyword evidence="1" id="KW-0732">Signal</keyword>
<organism evidence="3 4">
    <name type="scientific">Aquicella siphonis</name>
    <dbReference type="NCBI Taxonomy" id="254247"/>
    <lineage>
        <taxon>Bacteria</taxon>
        <taxon>Pseudomonadati</taxon>
        <taxon>Pseudomonadota</taxon>
        <taxon>Gammaproteobacteria</taxon>
        <taxon>Legionellales</taxon>
        <taxon>Coxiellaceae</taxon>
        <taxon>Aquicella</taxon>
    </lineage>
</organism>
<feature type="chain" id="PRO_5023099411" evidence="1">
    <location>
        <begin position="25"/>
        <end position="194"/>
    </location>
</feature>
<dbReference type="Gene3D" id="2.40.128.110">
    <property type="entry name" value="Lipid/polyisoprenoid-binding, YceI-like"/>
    <property type="match status" value="1"/>
</dbReference>
<keyword evidence="4" id="KW-1185">Reference proteome</keyword>
<dbReference type="SMART" id="SM00867">
    <property type="entry name" value="YceI"/>
    <property type="match status" value="1"/>
</dbReference>
<protein>
    <submittedName>
        <fullName evidence="3">Protein YceI</fullName>
    </submittedName>
</protein>
<gene>
    <name evidence="3" type="primary">yceI_1</name>
    <name evidence="3" type="ORF">AQUSIP_09270</name>
</gene>
<proteinExistence type="predicted"/>
<accession>A0A5E4PGQ1</accession>
<dbReference type="EMBL" id="LR699119">
    <property type="protein sequence ID" value="VVC75637.1"/>
    <property type="molecule type" value="Genomic_DNA"/>
</dbReference>
<dbReference type="InterPro" id="IPR007372">
    <property type="entry name" value="Lipid/polyisoprenoid-bd_YceI"/>
</dbReference>
<name>A0A5E4PGQ1_9COXI</name>
<evidence type="ECO:0000259" key="2">
    <source>
        <dbReference type="SMART" id="SM00867"/>
    </source>
</evidence>
<dbReference type="PANTHER" id="PTHR34406:SF1">
    <property type="entry name" value="PROTEIN YCEI"/>
    <property type="match status" value="1"/>
</dbReference>
<evidence type="ECO:0000313" key="3">
    <source>
        <dbReference type="EMBL" id="VVC75637.1"/>
    </source>
</evidence>
<dbReference type="InterPro" id="IPR036761">
    <property type="entry name" value="TTHA0802/YceI-like_sf"/>
</dbReference>
<reference evidence="3 4" key="1">
    <citation type="submission" date="2019-08" db="EMBL/GenBank/DDBJ databases">
        <authorList>
            <person name="Guy L."/>
        </authorList>
    </citation>
    <scope>NUCLEOTIDE SEQUENCE [LARGE SCALE GENOMIC DNA]</scope>
    <source>
        <strain evidence="3 4">SGT-108</strain>
    </source>
</reference>
<evidence type="ECO:0000313" key="4">
    <source>
        <dbReference type="Proteomes" id="UP000324194"/>
    </source>
</evidence>
<feature type="signal peptide" evidence="1">
    <location>
        <begin position="1"/>
        <end position="24"/>
    </location>
</feature>
<dbReference type="Pfam" id="PF04264">
    <property type="entry name" value="YceI"/>
    <property type="match status" value="1"/>
</dbReference>
<dbReference type="SUPFAM" id="SSF101874">
    <property type="entry name" value="YceI-like"/>
    <property type="match status" value="1"/>
</dbReference>
<feature type="domain" description="Lipid/polyisoprenoid-binding YceI-like" evidence="2">
    <location>
        <begin position="27"/>
        <end position="191"/>
    </location>
</feature>
<dbReference type="OrthoDB" id="9811006at2"/>
<dbReference type="RefSeq" id="WP_148338927.1">
    <property type="nucleotide sequence ID" value="NZ_LR699119.1"/>
</dbReference>
<dbReference type="Proteomes" id="UP000324194">
    <property type="component" value="Chromosome 1"/>
</dbReference>
<dbReference type="KEGG" id="asip:AQUSIP_09270"/>